<dbReference type="InterPro" id="IPR013324">
    <property type="entry name" value="RNA_pol_sigma_r3/r4-like"/>
</dbReference>
<name>A0ABU8NGR2_9SPHI</name>
<reference evidence="7 8" key="1">
    <citation type="submission" date="2024-03" db="EMBL/GenBank/DDBJ databases">
        <title>Sequence of Lycoming College Course Isolates.</title>
        <authorList>
            <person name="Plotts O."/>
            <person name="Newman J."/>
        </authorList>
    </citation>
    <scope>NUCLEOTIDE SEQUENCE [LARGE SCALE GENOMIC DNA]</scope>
    <source>
        <strain evidence="7 8">CJB-3</strain>
    </source>
</reference>
<dbReference type="InterPro" id="IPR039425">
    <property type="entry name" value="RNA_pol_sigma-70-like"/>
</dbReference>
<dbReference type="Proteomes" id="UP001378956">
    <property type="component" value="Unassembled WGS sequence"/>
</dbReference>
<dbReference type="PANTHER" id="PTHR43133">
    <property type="entry name" value="RNA POLYMERASE ECF-TYPE SIGMA FACTO"/>
    <property type="match status" value="1"/>
</dbReference>
<evidence type="ECO:0000256" key="2">
    <source>
        <dbReference type="ARBA" id="ARBA00023015"/>
    </source>
</evidence>
<accession>A0ABU8NGR2</accession>
<dbReference type="InterPro" id="IPR007627">
    <property type="entry name" value="RNA_pol_sigma70_r2"/>
</dbReference>
<evidence type="ECO:0000259" key="5">
    <source>
        <dbReference type="Pfam" id="PF04542"/>
    </source>
</evidence>
<dbReference type="InterPro" id="IPR014327">
    <property type="entry name" value="RNA_pol_sigma70_bacteroid"/>
</dbReference>
<dbReference type="RefSeq" id="WP_337714921.1">
    <property type="nucleotide sequence ID" value="NZ_JBBEUB010000001.1"/>
</dbReference>
<dbReference type="InterPro" id="IPR013249">
    <property type="entry name" value="RNA_pol_sigma70_r4_t2"/>
</dbReference>
<dbReference type="EMBL" id="JBBEUB010000001">
    <property type="protein sequence ID" value="MEJ2901044.1"/>
    <property type="molecule type" value="Genomic_DNA"/>
</dbReference>
<keyword evidence="3" id="KW-0731">Sigma factor</keyword>
<keyword evidence="2" id="KW-0805">Transcription regulation</keyword>
<keyword evidence="4" id="KW-0804">Transcription</keyword>
<comment type="caution">
    <text evidence="7">The sequence shown here is derived from an EMBL/GenBank/DDBJ whole genome shotgun (WGS) entry which is preliminary data.</text>
</comment>
<dbReference type="PANTHER" id="PTHR43133:SF46">
    <property type="entry name" value="RNA POLYMERASE SIGMA-70 FACTOR ECF SUBFAMILY"/>
    <property type="match status" value="1"/>
</dbReference>
<feature type="domain" description="RNA polymerase sigma-70 region 2" evidence="5">
    <location>
        <begin position="30"/>
        <end position="94"/>
    </location>
</feature>
<keyword evidence="8" id="KW-1185">Reference proteome</keyword>
<evidence type="ECO:0000256" key="1">
    <source>
        <dbReference type="ARBA" id="ARBA00010641"/>
    </source>
</evidence>
<dbReference type="CDD" id="cd06171">
    <property type="entry name" value="Sigma70_r4"/>
    <property type="match status" value="1"/>
</dbReference>
<comment type="similarity">
    <text evidence="1">Belongs to the sigma-70 factor family. ECF subfamily.</text>
</comment>
<dbReference type="InterPro" id="IPR014284">
    <property type="entry name" value="RNA_pol_sigma-70_dom"/>
</dbReference>
<sequence>MGAKVFEPGDDKPLMTKVADGDQQAFGRIFDHYSAKVYAYAFRFLRSQQLSEDIVQDVFTNIWLKRDKLPEINNFGAYLRVVSKNLTLNALKKLALDFKTNEISQKEWNDIDNTTESGIMVKETLALLNAAIQKLPPQQQNIYRMCHMEGLKQKDVAERLHISPLTVKVHLREATKTIRGLMDNHADLPLLLVILFHLAK</sequence>
<organism evidence="7 8">
    <name type="scientific">Pedobacter panaciterrae</name>
    <dbReference type="NCBI Taxonomy" id="363849"/>
    <lineage>
        <taxon>Bacteria</taxon>
        <taxon>Pseudomonadati</taxon>
        <taxon>Bacteroidota</taxon>
        <taxon>Sphingobacteriia</taxon>
        <taxon>Sphingobacteriales</taxon>
        <taxon>Sphingobacteriaceae</taxon>
        <taxon>Pedobacter</taxon>
    </lineage>
</organism>
<evidence type="ECO:0000256" key="3">
    <source>
        <dbReference type="ARBA" id="ARBA00023082"/>
    </source>
</evidence>
<dbReference type="NCBIfam" id="TIGR02937">
    <property type="entry name" value="sigma70-ECF"/>
    <property type="match status" value="1"/>
</dbReference>
<proteinExistence type="inferred from homology"/>
<evidence type="ECO:0000313" key="7">
    <source>
        <dbReference type="EMBL" id="MEJ2901044.1"/>
    </source>
</evidence>
<evidence type="ECO:0000256" key="4">
    <source>
        <dbReference type="ARBA" id="ARBA00023163"/>
    </source>
</evidence>
<gene>
    <name evidence="7" type="ORF">WAE58_01330</name>
</gene>
<dbReference type="Pfam" id="PF04542">
    <property type="entry name" value="Sigma70_r2"/>
    <property type="match status" value="1"/>
</dbReference>
<dbReference type="Gene3D" id="1.10.1740.10">
    <property type="match status" value="1"/>
</dbReference>
<feature type="domain" description="RNA polymerase sigma factor 70 region 4 type 2" evidence="6">
    <location>
        <begin position="127"/>
        <end position="176"/>
    </location>
</feature>
<dbReference type="SUPFAM" id="SSF88946">
    <property type="entry name" value="Sigma2 domain of RNA polymerase sigma factors"/>
    <property type="match status" value="1"/>
</dbReference>
<dbReference type="Gene3D" id="1.10.10.10">
    <property type="entry name" value="Winged helix-like DNA-binding domain superfamily/Winged helix DNA-binding domain"/>
    <property type="match status" value="1"/>
</dbReference>
<dbReference type="Pfam" id="PF08281">
    <property type="entry name" value="Sigma70_r4_2"/>
    <property type="match status" value="1"/>
</dbReference>
<dbReference type="InterPro" id="IPR036388">
    <property type="entry name" value="WH-like_DNA-bd_sf"/>
</dbReference>
<dbReference type="InterPro" id="IPR013325">
    <property type="entry name" value="RNA_pol_sigma_r2"/>
</dbReference>
<evidence type="ECO:0000259" key="6">
    <source>
        <dbReference type="Pfam" id="PF08281"/>
    </source>
</evidence>
<evidence type="ECO:0000313" key="8">
    <source>
        <dbReference type="Proteomes" id="UP001378956"/>
    </source>
</evidence>
<dbReference type="SUPFAM" id="SSF88659">
    <property type="entry name" value="Sigma3 and sigma4 domains of RNA polymerase sigma factors"/>
    <property type="match status" value="1"/>
</dbReference>
<dbReference type="NCBIfam" id="TIGR02985">
    <property type="entry name" value="Sig70_bacteroi1"/>
    <property type="match status" value="1"/>
</dbReference>
<protein>
    <submittedName>
        <fullName evidence="7">RNA polymerase sigma-70 factor</fullName>
    </submittedName>
</protein>